<dbReference type="CDD" id="cd01949">
    <property type="entry name" value="GGDEF"/>
    <property type="match status" value="1"/>
</dbReference>
<keyword evidence="3" id="KW-1133">Transmembrane helix</keyword>
<dbReference type="SUPFAM" id="SSF55073">
    <property type="entry name" value="Nucleotide cyclase"/>
    <property type="match status" value="1"/>
</dbReference>
<dbReference type="SMART" id="SM00267">
    <property type="entry name" value="GGDEF"/>
    <property type="match status" value="1"/>
</dbReference>
<dbReference type="Gene3D" id="3.30.70.270">
    <property type="match status" value="1"/>
</dbReference>
<evidence type="ECO:0000313" key="5">
    <source>
        <dbReference type="EMBL" id="ACM93420.1"/>
    </source>
</evidence>
<dbReference type="SUPFAM" id="SSF53850">
    <property type="entry name" value="Periplasmic binding protein-like II"/>
    <property type="match status" value="1"/>
</dbReference>
<dbReference type="InterPro" id="IPR043128">
    <property type="entry name" value="Rev_trsase/Diguanyl_cyclase"/>
</dbReference>
<evidence type="ECO:0000256" key="2">
    <source>
        <dbReference type="ARBA" id="ARBA00034247"/>
    </source>
</evidence>
<feature type="transmembrane region" description="Helical" evidence="3">
    <location>
        <begin position="226"/>
        <end position="248"/>
    </location>
</feature>
<name>B9L653_NAUPA</name>
<evidence type="ECO:0000259" key="4">
    <source>
        <dbReference type="PROSITE" id="PS50887"/>
    </source>
</evidence>
<dbReference type="GO" id="GO:0052621">
    <property type="term" value="F:diguanylate cyclase activity"/>
    <property type="evidence" value="ECO:0007669"/>
    <property type="project" value="UniProtKB-EC"/>
</dbReference>
<dbReference type="InterPro" id="IPR050469">
    <property type="entry name" value="Diguanylate_Cyclase"/>
</dbReference>
<dbReference type="eggNOG" id="COG0834">
    <property type="taxonomic scope" value="Bacteria"/>
</dbReference>
<dbReference type="PROSITE" id="PS50887">
    <property type="entry name" value="GGDEF"/>
    <property type="match status" value="1"/>
</dbReference>
<dbReference type="Gene3D" id="3.40.190.10">
    <property type="entry name" value="Periplasmic binding protein-like II"/>
    <property type="match status" value="2"/>
</dbReference>
<reference evidence="5 6" key="1">
    <citation type="journal article" date="2009" name="PLoS Genet.">
        <title>Adaptations to submarine hydrothermal environments exemplified by the genome of Nautilia profundicola.</title>
        <authorList>
            <person name="Campbell B.J."/>
            <person name="Smith J.L."/>
            <person name="Hanson T.E."/>
            <person name="Klotz M.G."/>
            <person name="Stein L.Y."/>
            <person name="Lee C.K."/>
            <person name="Wu D."/>
            <person name="Robinson J.M."/>
            <person name="Khouri H.M."/>
            <person name="Eisen J.A."/>
            <person name="Cary S.C."/>
        </authorList>
    </citation>
    <scope>NUCLEOTIDE SEQUENCE [LARGE SCALE GENOMIC DNA]</scope>
    <source>
        <strain evidence="6">ATCC BAA-1463 / DSM 18972 / AmH</strain>
    </source>
</reference>
<dbReference type="PANTHER" id="PTHR45138">
    <property type="entry name" value="REGULATORY COMPONENTS OF SENSORY TRANSDUCTION SYSTEM"/>
    <property type="match status" value="1"/>
</dbReference>
<accession>B9L653</accession>
<comment type="catalytic activity">
    <reaction evidence="2">
        <text>2 GTP = 3',3'-c-di-GMP + 2 diphosphate</text>
        <dbReference type="Rhea" id="RHEA:24898"/>
        <dbReference type="ChEBI" id="CHEBI:33019"/>
        <dbReference type="ChEBI" id="CHEBI:37565"/>
        <dbReference type="ChEBI" id="CHEBI:58805"/>
        <dbReference type="EC" id="2.7.7.65"/>
    </reaction>
</comment>
<dbReference type="SMART" id="SM00062">
    <property type="entry name" value="PBPb"/>
    <property type="match status" value="1"/>
</dbReference>
<keyword evidence="3" id="KW-0812">Transmembrane</keyword>
<protein>
    <recommendedName>
        <fullName evidence="1">diguanylate cyclase</fullName>
        <ecNumber evidence="1">2.7.7.65</ecNumber>
    </recommendedName>
</protein>
<sequence>MTTYKWEPFNMINSNRLEGIGIDFWKLVAKKAGINYKFKVVEKWSDVLNEIKNSNAALTVSTDETEDRKSYAVFSKAYVTYPLVIATKNSIGFIFDIEYLKNKKIAVGRNYTAAKMMYSRYPYLDYVYVNNTDEALNMVKEDKAFAAIDILPVIAYKINKYEFKDLKISGQIPIDFKVRFMLSKKYSYLLSKINSAIEKISYEEKEKIYQKYINPKTKLFFTSNEILFYFLILTSFLIIILLWVYTLIYELKDLKKQRHNNYYTDCDRLTGIFNRKTAIDIIKRKTGNNEKFSLIMFDINNFKNINRFYGHQFGDITLLELVSSVKSFLKKDEVFARIRGGTFLIILNETENDACKRAKNIQDSIKKFDFSIVKDIRCTFVVKTIYFPNGGAEDIVCKLENELKKSKRNSQLFRC</sequence>
<dbReference type="Pfam" id="PF00497">
    <property type="entry name" value="SBP_bac_3"/>
    <property type="match status" value="1"/>
</dbReference>
<dbReference type="eggNOG" id="COG2199">
    <property type="taxonomic scope" value="Bacteria"/>
</dbReference>
<dbReference type="Proteomes" id="UP000000448">
    <property type="component" value="Chromosome"/>
</dbReference>
<keyword evidence="3" id="KW-0472">Membrane</keyword>
<dbReference type="CDD" id="cd01007">
    <property type="entry name" value="PBP2_BvgS_HisK_like"/>
    <property type="match status" value="1"/>
</dbReference>
<feature type="domain" description="GGDEF" evidence="4">
    <location>
        <begin position="290"/>
        <end position="415"/>
    </location>
</feature>
<dbReference type="PANTHER" id="PTHR45138:SF9">
    <property type="entry name" value="DIGUANYLATE CYCLASE DGCM-RELATED"/>
    <property type="match status" value="1"/>
</dbReference>
<evidence type="ECO:0000313" key="6">
    <source>
        <dbReference type="Proteomes" id="UP000000448"/>
    </source>
</evidence>
<dbReference type="AlphaFoldDB" id="B9L653"/>
<dbReference type="Pfam" id="PF00990">
    <property type="entry name" value="GGDEF"/>
    <property type="match status" value="1"/>
</dbReference>
<dbReference type="STRING" id="598659.NAMH_1448"/>
<proteinExistence type="predicted"/>
<evidence type="ECO:0000256" key="1">
    <source>
        <dbReference type="ARBA" id="ARBA00012528"/>
    </source>
</evidence>
<dbReference type="EMBL" id="CP001279">
    <property type="protein sequence ID" value="ACM93420.1"/>
    <property type="molecule type" value="Genomic_DNA"/>
</dbReference>
<dbReference type="HOGENOM" id="CLU_020667_1_0_7"/>
<keyword evidence="6" id="KW-1185">Reference proteome</keyword>
<dbReference type="InterPro" id="IPR000160">
    <property type="entry name" value="GGDEF_dom"/>
</dbReference>
<dbReference type="EC" id="2.7.7.65" evidence="1"/>
<dbReference type="InterPro" id="IPR029787">
    <property type="entry name" value="Nucleotide_cyclase"/>
</dbReference>
<evidence type="ECO:0000256" key="3">
    <source>
        <dbReference type="SAM" id="Phobius"/>
    </source>
</evidence>
<dbReference type="InterPro" id="IPR001638">
    <property type="entry name" value="Solute-binding_3/MltF_N"/>
</dbReference>
<dbReference type="NCBIfam" id="TIGR00254">
    <property type="entry name" value="GGDEF"/>
    <property type="match status" value="1"/>
</dbReference>
<dbReference type="KEGG" id="nam:NAMH_1448"/>
<organism evidence="5 6">
    <name type="scientific">Nautilia profundicola (strain ATCC BAA-1463 / DSM 18972 / AmH)</name>
    <dbReference type="NCBI Taxonomy" id="598659"/>
    <lineage>
        <taxon>Bacteria</taxon>
        <taxon>Pseudomonadati</taxon>
        <taxon>Campylobacterota</taxon>
        <taxon>Epsilonproteobacteria</taxon>
        <taxon>Nautiliales</taxon>
        <taxon>Nautiliaceae</taxon>
        <taxon>Nautilia</taxon>
    </lineage>
</organism>
<gene>
    <name evidence="5" type="ordered locus">NAMH_1448</name>
</gene>